<feature type="transmembrane region" description="Helical" evidence="2">
    <location>
        <begin position="37"/>
        <end position="61"/>
    </location>
</feature>
<feature type="region of interest" description="Disordered" evidence="1">
    <location>
        <begin position="71"/>
        <end position="106"/>
    </location>
</feature>
<evidence type="ECO:0000256" key="1">
    <source>
        <dbReference type="SAM" id="MobiDB-lite"/>
    </source>
</evidence>
<feature type="compositionally biased region" description="Pro residues" evidence="1">
    <location>
        <begin position="97"/>
        <end position="106"/>
    </location>
</feature>
<dbReference type="Proteomes" id="UP000293360">
    <property type="component" value="Unassembled WGS sequence"/>
</dbReference>
<gene>
    <name evidence="3" type="ORF">DL764_000469</name>
</gene>
<dbReference type="AlphaFoldDB" id="A0A4V1XCR6"/>
<name>A0A4V1XCR6_9PEZI</name>
<proteinExistence type="predicted"/>
<protein>
    <submittedName>
        <fullName evidence="3">Uncharacterized protein</fullName>
    </submittedName>
</protein>
<accession>A0A4V1XCR6</accession>
<keyword evidence="4" id="KW-1185">Reference proteome</keyword>
<dbReference type="OrthoDB" id="10507622at2759"/>
<keyword evidence="2" id="KW-0472">Membrane</keyword>
<keyword evidence="2" id="KW-1133">Transmembrane helix</keyword>
<organism evidence="3 4">
    <name type="scientific">Monosporascus ibericus</name>
    <dbReference type="NCBI Taxonomy" id="155417"/>
    <lineage>
        <taxon>Eukaryota</taxon>
        <taxon>Fungi</taxon>
        <taxon>Dikarya</taxon>
        <taxon>Ascomycota</taxon>
        <taxon>Pezizomycotina</taxon>
        <taxon>Sordariomycetes</taxon>
        <taxon>Xylariomycetidae</taxon>
        <taxon>Xylariales</taxon>
        <taxon>Xylariales incertae sedis</taxon>
        <taxon>Monosporascus</taxon>
    </lineage>
</organism>
<dbReference type="EMBL" id="QJNU01000014">
    <property type="protein sequence ID" value="RYP10679.1"/>
    <property type="molecule type" value="Genomic_DNA"/>
</dbReference>
<evidence type="ECO:0000313" key="4">
    <source>
        <dbReference type="Proteomes" id="UP000293360"/>
    </source>
</evidence>
<comment type="caution">
    <text evidence="3">The sequence shown here is derived from an EMBL/GenBank/DDBJ whole genome shotgun (WGS) entry which is preliminary data.</text>
</comment>
<sequence>MPGMRPLIYAYTRTHSQKVLAYSVKALEIALLMNLCYLFPVASAVATLVLWVAQAAGHVYANAGWRRDGRRRIPHQLEEPRQPRRRRYADLGAPDPWGEPPPPYVE</sequence>
<keyword evidence="2" id="KW-0812">Transmembrane</keyword>
<evidence type="ECO:0000256" key="2">
    <source>
        <dbReference type="SAM" id="Phobius"/>
    </source>
</evidence>
<reference evidence="3 4" key="1">
    <citation type="submission" date="2018-06" db="EMBL/GenBank/DDBJ databases">
        <title>Complete Genomes of Monosporascus.</title>
        <authorList>
            <person name="Robinson A.J."/>
            <person name="Natvig D.O."/>
        </authorList>
    </citation>
    <scope>NUCLEOTIDE SEQUENCE [LARGE SCALE GENOMIC DNA]</scope>
    <source>
        <strain evidence="3 4">CBS 110550</strain>
    </source>
</reference>
<evidence type="ECO:0000313" key="3">
    <source>
        <dbReference type="EMBL" id="RYP10679.1"/>
    </source>
</evidence>